<keyword evidence="3" id="KW-0645">Protease</keyword>
<sequence length="487" mass="52341">MKRTAAALLLSCLATGAVTAPQANQGNQNAQRAAQAAPPQVQIPASPHLPPSAPPGMTPPAPGPDEVDAQDALPPPSSAAQDLYSSARGDLLQIRMLLKNGRTQSTVGSGFLVGEGNLVVTNYHVVSQMALDPDVYTAEYVDTDGNSGPVELMAVDVLHDLAVVRVNRNGSGFFKVPERPVRLSQGQRLYSLGNPLDLGFAISEGAYNGVVTRSFYDQLMFGGPINSGMSGGPSVTGNGTVAGVNVSKRRDGESVSFLVPVKYVQELLREVEAQPSPPKDFNPLIAQQLLAHQRAMVDRLLEEPLSIKSMGPYLVPVRESGQLRCWGRSNVKAQTAYTSDSMSCAMESAIYVSSQQQTGHVSMTHQYIRSDNLHPLPFSALASRLFGSAKLGNASDERLTKPVCTEGFVHTRTLPLRAVTCVRAYRKFDGLYNFTLLVASTNAPESSLQSRLDVSGVSYENGMRVTRAFLGSFGRNVKRTPQRVAKR</sequence>
<gene>
    <name evidence="3" type="ORF">ACFFJK_19045</name>
</gene>
<dbReference type="Proteomes" id="UP001589773">
    <property type="component" value="Unassembled WGS sequence"/>
</dbReference>
<dbReference type="Pfam" id="PF13365">
    <property type="entry name" value="Trypsin_2"/>
    <property type="match status" value="1"/>
</dbReference>
<reference evidence="3 4" key="1">
    <citation type="submission" date="2024-09" db="EMBL/GenBank/DDBJ databases">
        <authorList>
            <person name="Sun Q."/>
            <person name="Mori K."/>
        </authorList>
    </citation>
    <scope>NUCLEOTIDE SEQUENCE [LARGE SCALE GENOMIC DNA]</scope>
    <source>
        <strain evidence="3 4">CCM 7792</strain>
    </source>
</reference>
<feature type="compositionally biased region" description="Pro residues" evidence="1">
    <location>
        <begin position="47"/>
        <end position="63"/>
    </location>
</feature>
<protein>
    <submittedName>
        <fullName evidence="3">Serine protease</fullName>
    </submittedName>
</protein>
<keyword evidence="2" id="KW-0732">Signal</keyword>
<feature type="chain" id="PRO_5047027283" evidence="2">
    <location>
        <begin position="21"/>
        <end position="487"/>
    </location>
</feature>
<comment type="caution">
    <text evidence="3">The sequence shown here is derived from an EMBL/GenBank/DDBJ whole genome shotgun (WGS) entry which is preliminary data.</text>
</comment>
<feature type="region of interest" description="Disordered" evidence="1">
    <location>
        <begin position="23"/>
        <end position="82"/>
    </location>
</feature>
<dbReference type="EMBL" id="JBHLWP010000017">
    <property type="protein sequence ID" value="MFC0253999.1"/>
    <property type="molecule type" value="Genomic_DNA"/>
</dbReference>
<feature type="compositionally biased region" description="Low complexity" evidence="1">
    <location>
        <begin position="23"/>
        <end position="46"/>
    </location>
</feature>
<dbReference type="GO" id="GO:0008233">
    <property type="term" value="F:peptidase activity"/>
    <property type="evidence" value="ECO:0007669"/>
    <property type="project" value="UniProtKB-KW"/>
</dbReference>
<dbReference type="PANTHER" id="PTHR43019">
    <property type="entry name" value="SERINE ENDOPROTEASE DEGS"/>
    <property type="match status" value="1"/>
</dbReference>
<keyword evidence="4" id="KW-1185">Reference proteome</keyword>
<dbReference type="RefSeq" id="WP_379681236.1">
    <property type="nucleotide sequence ID" value="NZ_JBHLWP010000017.1"/>
</dbReference>
<evidence type="ECO:0000256" key="1">
    <source>
        <dbReference type="SAM" id="MobiDB-lite"/>
    </source>
</evidence>
<feature type="signal peptide" evidence="2">
    <location>
        <begin position="1"/>
        <end position="20"/>
    </location>
</feature>
<evidence type="ECO:0000256" key="2">
    <source>
        <dbReference type="SAM" id="SignalP"/>
    </source>
</evidence>
<organism evidence="3 4">
    <name type="scientific">Massilia consociata</name>
    <dbReference type="NCBI Taxonomy" id="760117"/>
    <lineage>
        <taxon>Bacteria</taxon>
        <taxon>Pseudomonadati</taxon>
        <taxon>Pseudomonadota</taxon>
        <taxon>Betaproteobacteria</taxon>
        <taxon>Burkholderiales</taxon>
        <taxon>Oxalobacteraceae</taxon>
        <taxon>Telluria group</taxon>
        <taxon>Massilia</taxon>
    </lineage>
</organism>
<dbReference type="PANTHER" id="PTHR43019:SF23">
    <property type="entry name" value="PROTEASE DO-LIKE 5, CHLOROPLASTIC"/>
    <property type="match status" value="1"/>
</dbReference>
<dbReference type="GO" id="GO:0006508">
    <property type="term" value="P:proteolysis"/>
    <property type="evidence" value="ECO:0007669"/>
    <property type="project" value="UniProtKB-KW"/>
</dbReference>
<dbReference type="SUPFAM" id="SSF50494">
    <property type="entry name" value="Trypsin-like serine proteases"/>
    <property type="match status" value="1"/>
</dbReference>
<dbReference type="InterPro" id="IPR009003">
    <property type="entry name" value="Peptidase_S1_PA"/>
</dbReference>
<evidence type="ECO:0000313" key="4">
    <source>
        <dbReference type="Proteomes" id="UP001589773"/>
    </source>
</evidence>
<accession>A0ABV6FKF7</accession>
<dbReference type="PRINTS" id="PR00834">
    <property type="entry name" value="PROTEASES2C"/>
</dbReference>
<proteinExistence type="predicted"/>
<dbReference type="InterPro" id="IPR001940">
    <property type="entry name" value="Peptidase_S1C"/>
</dbReference>
<keyword evidence="3" id="KW-0378">Hydrolase</keyword>
<name>A0ABV6FKF7_9BURK</name>
<evidence type="ECO:0000313" key="3">
    <source>
        <dbReference type="EMBL" id="MFC0253999.1"/>
    </source>
</evidence>
<dbReference type="Gene3D" id="2.40.10.10">
    <property type="entry name" value="Trypsin-like serine proteases"/>
    <property type="match status" value="2"/>
</dbReference>
<dbReference type="InterPro" id="IPR043504">
    <property type="entry name" value="Peptidase_S1_PA_chymotrypsin"/>
</dbReference>